<dbReference type="InterPro" id="IPR051448">
    <property type="entry name" value="CdaR-like_regulators"/>
</dbReference>
<feature type="domain" description="CdaR GGDEF-like" evidence="4">
    <location>
        <begin position="144"/>
        <end position="255"/>
    </location>
</feature>
<feature type="domain" description="Putative sugar diacid recognition" evidence="2">
    <location>
        <begin position="2"/>
        <end position="134"/>
    </location>
</feature>
<dbReference type="PANTHER" id="PTHR33744:SF15">
    <property type="entry name" value="CARBOHYDRATE DIACID REGULATOR"/>
    <property type="match status" value="1"/>
</dbReference>
<gene>
    <name evidence="5" type="ORF">ABIC55_001953</name>
</gene>
<dbReference type="InterPro" id="IPR042070">
    <property type="entry name" value="PucR_C-HTH_sf"/>
</dbReference>
<dbReference type="Pfam" id="PF13556">
    <property type="entry name" value="HTH_30"/>
    <property type="match status" value="1"/>
</dbReference>
<name>A0ABV2K719_SPOPS</name>
<evidence type="ECO:0000313" key="5">
    <source>
        <dbReference type="EMBL" id="MET3656866.1"/>
    </source>
</evidence>
<reference evidence="5 6" key="1">
    <citation type="submission" date="2024-06" db="EMBL/GenBank/DDBJ databases">
        <title>Sorghum-associated microbial communities from plants grown in Nebraska, USA.</title>
        <authorList>
            <person name="Schachtman D."/>
        </authorList>
    </citation>
    <scope>NUCLEOTIDE SEQUENCE [LARGE SCALE GENOMIC DNA]</scope>
    <source>
        <strain evidence="5 6">1288</strain>
    </source>
</reference>
<proteinExistence type="inferred from homology"/>
<evidence type="ECO:0000259" key="3">
    <source>
        <dbReference type="Pfam" id="PF13556"/>
    </source>
</evidence>
<evidence type="ECO:0000313" key="6">
    <source>
        <dbReference type="Proteomes" id="UP001549104"/>
    </source>
</evidence>
<dbReference type="InterPro" id="IPR025736">
    <property type="entry name" value="PucR_C-HTH_dom"/>
</dbReference>
<dbReference type="InterPro" id="IPR041522">
    <property type="entry name" value="CdaR_GGDEF"/>
</dbReference>
<dbReference type="EMBL" id="JBEPME010000002">
    <property type="protein sequence ID" value="MET3656866.1"/>
    <property type="molecule type" value="Genomic_DNA"/>
</dbReference>
<comment type="caution">
    <text evidence="5">The sequence shown here is derived from an EMBL/GenBank/DDBJ whole genome shotgun (WGS) entry which is preliminary data.</text>
</comment>
<dbReference type="Pfam" id="PF17853">
    <property type="entry name" value="GGDEF_2"/>
    <property type="match status" value="1"/>
</dbReference>
<dbReference type="PANTHER" id="PTHR33744">
    <property type="entry name" value="CARBOHYDRATE DIACID REGULATOR"/>
    <property type="match status" value="1"/>
</dbReference>
<dbReference type="Proteomes" id="UP001549104">
    <property type="component" value="Unassembled WGS sequence"/>
</dbReference>
<evidence type="ECO:0000259" key="4">
    <source>
        <dbReference type="Pfam" id="PF17853"/>
    </source>
</evidence>
<comment type="similarity">
    <text evidence="1">Belongs to the CdaR family.</text>
</comment>
<protein>
    <submittedName>
        <fullName evidence="5">Carbohydrate diacid regulator</fullName>
    </submittedName>
</protein>
<dbReference type="InterPro" id="IPR008599">
    <property type="entry name" value="Diacid_rec"/>
</dbReference>
<keyword evidence="6" id="KW-1185">Reference proteome</keyword>
<dbReference type="Pfam" id="PF05651">
    <property type="entry name" value="Diacid_rec"/>
    <property type="match status" value="1"/>
</dbReference>
<evidence type="ECO:0000259" key="2">
    <source>
        <dbReference type="Pfam" id="PF05651"/>
    </source>
</evidence>
<feature type="domain" description="PucR C-terminal helix-turn-helix" evidence="3">
    <location>
        <begin position="301"/>
        <end position="356"/>
    </location>
</feature>
<organism evidence="5 6">
    <name type="scientific">Sporosarcina psychrophila</name>
    <name type="common">Bacillus psychrophilus</name>
    <dbReference type="NCBI Taxonomy" id="1476"/>
    <lineage>
        <taxon>Bacteria</taxon>
        <taxon>Bacillati</taxon>
        <taxon>Bacillota</taxon>
        <taxon>Bacilli</taxon>
        <taxon>Bacillales</taxon>
        <taxon>Caryophanaceae</taxon>
        <taxon>Sporosarcina</taxon>
    </lineage>
</organism>
<evidence type="ECO:0000256" key="1">
    <source>
        <dbReference type="ARBA" id="ARBA00006754"/>
    </source>
</evidence>
<dbReference type="Gene3D" id="1.10.10.2840">
    <property type="entry name" value="PucR C-terminal helix-turn-helix domain"/>
    <property type="match status" value="1"/>
</dbReference>
<sequence length="360" mass="41050">MLTKQLADEIVEQTMVRLNRNLNVMDTNGMILASGEEQRINKIHEGAAYVAKTKEILWITEENMVNWHGTKPGVNMPIHFQQQLVGVIGITGNPADLREIATLVQLTTEMMVHQSLITSRAEWKRKMKELIFEELISGEPLSLIVKERLSLLGFSTINPYTTLLIEFKSFLPSSQRIIEKLEDQFEKNSVLIGHSQLNEVFILISGMTETTLKRKLSILLLTLQKDSLVRIGVGYPVNSLDEIRYSYTTAKNALQFAQPTQHLIYFEDVELLALLKKNASSSETFRFSSRVLKGLNEQMKRSLSIYFSCNQNNTIAAATLEVHRHTLTYRLRKIEEISGYNPTLFHDAVLLKIALLLDEK</sequence>
<dbReference type="RefSeq" id="WP_342538168.1">
    <property type="nucleotide sequence ID" value="NZ_CP185279.1"/>
</dbReference>
<accession>A0ABV2K719</accession>